<name>A0ABN9T011_9DINO</name>
<organism evidence="2 3">
    <name type="scientific">Prorocentrum cordatum</name>
    <dbReference type="NCBI Taxonomy" id="2364126"/>
    <lineage>
        <taxon>Eukaryota</taxon>
        <taxon>Sar</taxon>
        <taxon>Alveolata</taxon>
        <taxon>Dinophyceae</taxon>
        <taxon>Prorocentrales</taxon>
        <taxon>Prorocentraceae</taxon>
        <taxon>Prorocentrum</taxon>
    </lineage>
</organism>
<sequence length="128" mass="14542">MAAVSQKWKDSVGKEIIEMGAYVFVWAIGVYCCIRLMRDYEFILKPLFLAAVFVSVLESGVEMCEAILVRSARRLWMLLLVIVIQPVRDLFSKVCGYYPAECLCEMRGGPPLPGEERLDRITKLQGPH</sequence>
<feature type="transmembrane region" description="Helical" evidence="1">
    <location>
        <begin position="16"/>
        <end position="34"/>
    </location>
</feature>
<dbReference type="Proteomes" id="UP001189429">
    <property type="component" value="Unassembled WGS sequence"/>
</dbReference>
<accession>A0ABN9T011</accession>
<keyword evidence="1" id="KW-1133">Transmembrane helix</keyword>
<gene>
    <name evidence="2" type="ORF">PCOR1329_LOCUS34219</name>
</gene>
<keyword evidence="1" id="KW-0472">Membrane</keyword>
<evidence type="ECO:0000313" key="2">
    <source>
        <dbReference type="EMBL" id="CAK0838242.1"/>
    </source>
</evidence>
<feature type="transmembrane region" description="Helical" evidence="1">
    <location>
        <begin position="46"/>
        <end position="69"/>
    </location>
</feature>
<comment type="caution">
    <text evidence="2">The sequence shown here is derived from an EMBL/GenBank/DDBJ whole genome shotgun (WGS) entry which is preliminary data.</text>
</comment>
<protein>
    <submittedName>
        <fullName evidence="2">Uncharacterized protein</fullName>
    </submittedName>
</protein>
<keyword evidence="3" id="KW-1185">Reference proteome</keyword>
<dbReference type="EMBL" id="CAUYUJ010014207">
    <property type="protein sequence ID" value="CAK0838242.1"/>
    <property type="molecule type" value="Genomic_DNA"/>
</dbReference>
<proteinExistence type="predicted"/>
<evidence type="ECO:0000313" key="3">
    <source>
        <dbReference type="Proteomes" id="UP001189429"/>
    </source>
</evidence>
<evidence type="ECO:0000256" key="1">
    <source>
        <dbReference type="SAM" id="Phobius"/>
    </source>
</evidence>
<reference evidence="2" key="1">
    <citation type="submission" date="2023-10" db="EMBL/GenBank/DDBJ databases">
        <authorList>
            <person name="Chen Y."/>
            <person name="Shah S."/>
            <person name="Dougan E. K."/>
            <person name="Thang M."/>
            <person name="Chan C."/>
        </authorList>
    </citation>
    <scope>NUCLEOTIDE SEQUENCE [LARGE SCALE GENOMIC DNA]</scope>
</reference>
<keyword evidence="1" id="KW-0812">Transmembrane</keyword>